<organism evidence="2 3">
    <name type="scientific">Streptomyces nigrescens</name>
    <dbReference type="NCBI Taxonomy" id="1920"/>
    <lineage>
        <taxon>Bacteria</taxon>
        <taxon>Bacillati</taxon>
        <taxon>Actinomycetota</taxon>
        <taxon>Actinomycetes</taxon>
        <taxon>Kitasatosporales</taxon>
        <taxon>Streptomycetaceae</taxon>
        <taxon>Streptomyces</taxon>
    </lineage>
</organism>
<dbReference type="Proteomes" id="UP001059597">
    <property type="component" value="Chromosome"/>
</dbReference>
<evidence type="ECO:0000313" key="2">
    <source>
        <dbReference type="EMBL" id="BDM71226.1"/>
    </source>
</evidence>
<proteinExistence type="predicted"/>
<reference evidence="2" key="1">
    <citation type="submission" date="2022-06" db="EMBL/GenBank/DDBJ databases">
        <title>Complete genome sequence of Streptomyces nigrescens HEK616.</title>
        <authorList>
            <person name="Asamizu S."/>
            <person name="Onaka H."/>
        </authorList>
    </citation>
    <scope>NUCLEOTIDE SEQUENCE</scope>
    <source>
        <strain evidence="2">HEK616</strain>
    </source>
</reference>
<protein>
    <submittedName>
        <fullName evidence="2">Uncharacterized protein</fullName>
    </submittedName>
</protein>
<evidence type="ECO:0000313" key="3">
    <source>
        <dbReference type="Proteomes" id="UP001059597"/>
    </source>
</evidence>
<feature type="compositionally biased region" description="Basic and acidic residues" evidence="1">
    <location>
        <begin position="20"/>
        <end position="49"/>
    </location>
</feature>
<gene>
    <name evidence="2" type="ORF">HEK616_47130</name>
</gene>
<feature type="region of interest" description="Disordered" evidence="1">
    <location>
        <begin position="1"/>
        <end position="57"/>
    </location>
</feature>
<keyword evidence="3" id="KW-1185">Reference proteome</keyword>
<accession>A0ABM7ZXX8</accession>
<dbReference type="EMBL" id="AP026073">
    <property type="protein sequence ID" value="BDM71226.1"/>
    <property type="molecule type" value="Genomic_DNA"/>
</dbReference>
<name>A0ABM7ZXX8_STRNI</name>
<sequence>MAVGQRVGDELPADTAGGTEHGEFHGPSRDEVGLRSEQENGHERTHTPRGEGACEGE</sequence>
<evidence type="ECO:0000256" key="1">
    <source>
        <dbReference type="SAM" id="MobiDB-lite"/>
    </source>
</evidence>